<evidence type="ECO:0000313" key="2">
    <source>
        <dbReference type="Proteomes" id="UP001500131"/>
    </source>
</evidence>
<reference evidence="1 2" key="1">
    <citation type="submission" date="2024-02" db="EMBL/GenBank/DDBJ databases">
        <title>FIRST GENOME SEQUENCES OF Leishmania (Viannia) shawi, Leishmania (Viannia) lindenbergi AND Leishmania (Viannia) utingensis.</title>
        <authorList>
            <person name="Resadore F."/>
            <person name="Custodio M.G.F."/>
            <person name="Boite M.C."/>
            <person name="Cupolillo E."/>
            <person name="Ferreira G.E.M."/>
        </authorList>
    </citation>
    <scope>NUCLEOTIDE SEQUENCE [LARGE SCALE GENOMIC DNA]</scope>
    <source>
        <strain evidence="1 2">MHOM/BR/1966/M15733</strain>
    </source>
</reference>
<dbReference type="EMBL" id="JBAMZK010000036">
    <property type="protein sequence ID" value="KAL0494340.1"/>
    <property type="molecule type" value="Genomic_DNA"/>
</dbReference>
<sequence length="159" mass="17353">MRSVRPLAPTSPSDSRDCRHSIAARGSACAECFAVRYPWFVSGSAARPCGWPPPNRPGGRTPAPARLVRKEALRWTSTLHPLQQQQRVLSRQLRPCHMQPAELRTLSMVGRDAPIEVAGKFSEPSDIAPSFVRSATPVSGRVWRAAGFPRAPCEVSSSP</sequence>
<protein>
    <submittedName>
        <fullName evidence="1">Uncharacterized protein</fullName>
    </submittedName>
</protein>
<comment type="caution">
    <text evidence="1">The sequence shown here is derived from an EMBL/GenBank/DDBJ whole genome shotgun (WGS) entry which is preliminary data.</text>
</comment>
<dbReference type="Proteomes" id="UP001500131">
    <property type="component" value="Unassembled WGS sequence"/>
</dbReference>
<proteinExistence type="predicted"/>
<dbReference type="AlphaFoldDB" id="A0AAW2ZXZ2"/>
<name>A0AAW2ZXZ2_9TRYP</name>
<organism evidence="1 2">
    <name type="scientific">Leishmania lindenbergi</name>
    <dbReference type="NCBI Taxonomy" id="651832"/>
    <lineage>
        <taxon>Eukaryota</taxon>
        <taxon>Discoba</taxon>
        <taxon>Euglenozoa</taxon>
        <taxon>Kinetoplastea</taxon>
        <taxon>Metakinetoplastina</taxon>
        <taxon>Trypanosomatida</taxon>
        <taxon>Trypanosomatidae</taxon>
        <taxon>Leishmaniinae</taxon>
        <taxon>Leishmania</taxon>
    </lineage>
</organism>
<evidence type="ECO:0000313" key="1">
    <source>
        <dbReference type="EMBL" id="KAL0494340.1"/>
    </source>
</evidence>
<keyword evidence="2" id="KW-1185">Reference proteome</keyword>
<gene>
    <name evidence="1" type="ORF">Q4I31_007445</name>
</gene>
<accession>A0AAW2ZXZ2</accession>